<evidence type="ECO:0000313" key="3">
    <source>
        <dbReference type="EMBL" id="KAJ1356233.1"/>
    </source>
</evidence>
<dbReference type="Pfam" id="PF00188">
    <property type="entry name" value="CAP"/>
    <property type="match status" value="1"/>
</dbReference>
<dbReference type="SMART" id="SM00198">
    <property type="entry name" value="SCP"/>
    <property type="match status" value="1"/>
</dbReference>
<sequence>MYSLIALLILVTVLHVTISEENSRDFECSVKGSKMTEDDRRTVTKRHNEWRRDLAKGEDSRRYPKAQDMRYMKYNCTLEEDALTIAKTNCEYASLPKSSFDFVGSNNHTVTRGRHIGGRTIINYGRVVQTWMETGEIYSSTHGLKPSKHDNKEIPFLQVANGPMHWLGCAYFVCDNGNDDSEPKTIFTCKYGEPHIDAHTDIYNEGEPCGACGGVKSKDCIEESLCKTITA</sequence>
<dbReference type="SUPFAM" id="SSF55797">
    <property type="entry name" value="PR-1-like"/>
    <property type="match status" value="1"/>
</dbReference>
<keyword evidence="1" id="KW-0732">Signal</keyword>
<protein>
    <recommendedName>
        <fullName evidence="2">SCP domain-containing protein</fullName>
    </recommendedName>
</protein>
<dbReference type="Proteomes" id="UP001196413">
    <property type="component" value="Unassembled WGS sequence"/>
</dbReference>
<dbReference type="InterPro" id="IPR035940">
    <property type="entry name" value="CAP_sf"/>
</dbReference>
<accession>A0AAD5QLB3</accession>
<dbReference type="Gene3D" id="3.40.33.10">
    <property type="entry name" value="CAP"/>
    <property type="match status" value="1"/>
</dbReference>
<dbReference type="InterPro" id="IPR014044">
    <property type="entry name" value="CAP_dom"/>
</dbReference>
<evidence type="ECO:0000259" key="2">
    <source>
        <dbReference type="SMART" id="SM00198"/>
    </source>
</evidence>
<evidence type="ECO:0000256" key="1">
    <source>
        <dbReference type="SAM" id="SignalP"/>
    </source>
</evidence>
<dbReference type="AlphaFoldDB" id="A0AAD5QLB3"/>
<evidence type="ECO:0000313" key="4">
    <source>
        <dbReference type="EMBL" id="KAJ1356237.1"/>
    </source>
</evidence>
<gene>
    <name evidence="3" type="ORF">KIN20_013909</name>
    <name evidence="4" type="ORF">KIN20_013913</name>
</gene>
<feature type="domain" description="SCP" evidence="2">
    <location>
        <begin position="38"/>
        <end position="199"/>
    </location>
</feature>
<dbReference type="CDD" id="cd05380">
    <property type="entry name" value="CAP_euk"/>
    <property type="match status" value="1"/>
</dbReference>
<dbReference type="EMBL" id="JAHQIW010002749">
    <property type="protein sequence ID" value="KAJ1356237.1"/>
    <property type="molecule type" value="Genomic_DNA"/>
</dbReference>
<organism evidence="3 5">
    <name type="scientific">Parelaphostrongylus tenuis</name>
    <name type="common">Meningeal worm</name>
    <dbReference type="NCBI Taxonomy" id="148309"/>
    <lineage>
        <taxon>Eukaryota</taxon>
        <taxon>Metazoa</taxon>
        <taxon>Ecdysozoa</taxon>
        <taxon>Nematoda</taxon>
        <taxon>Chromadorea</taxon>
        <taxon>Rhabditida</taxon>
        <taxon>Rhabditina</taxon>
        <taxon>Rhabditomorpha</taxon>
        <taxon>Strongyloidea</taxon>
        <taxon>Metastrongylidae</taxon>
        <taxon>Parelaphostrongylus</taxon>
    </lineage>
</organism>
<keyword evidence="5" id="KW-1185">Reference proteome</keyword>
<evidence type="ECO:0000313" key="5">
    <source>
        <dbReference type="Proteomes" id="UP001196413"/>
    </source>
</evidence>
<reference evidence="3" key="1">
    <citation type="submission" date="2021-06" db="EMBL/GenBank/DDBJ databases">
        <title>Parelaphostrongylus tenuis whole genome reference sequence.</title>
        <authorList>
            <person name="Garwood T.J."/>
            <person name="Larsen P.A."/>
            <person name="Fountain-Jones N.M."/>
            <person name="Garbe J.R."/>
            <person name="Macchietto M.G."/>
            <person name="Kania S.A."/>
            <person name="Gerhold R.W."/>
            <person name="Richards J.E."/>
            <person name="Wolf T.M."/>
        </authorList>
    </citation>
    <scope>NUCLEOTIDE SEQUENCE</scope>
    <source>
        <strain evidence="3">MNPRO001-30</strain>
        <tissue evidence="3">Meninges</tissue>
    </source>
</reference>
<proteinExistence type="predicted"/>
<feature type="chain" id="PRO_5042441387" description="SCP domain-containing protein" evidence="1">
    <location>
        <begin position="20"/>
        <end position="231"/>
    </location>
</feature>
<name>A0AAD5QLB3_PARTN</name>
<dbReference type="EMBL" id="JAHQIW010002748">
    <property type="protein sequence ID" value="KAJ1356233.1"/>
    <property type="molecule type" value="Genomic_DNA"/>
</dbReference>
<comment type="caution">
    <text evidence="3">The sequence shown here is derived from an EMBL/GenBank/DDBJ whole genome shotgun (WGS) entry which is preliminary data.</text>
</comment>
<feature type="signal peptide" evidence="1">
    <location>
        <begin position="1"/>
        <end position="19"/>
    </location>
</feature>